<evidence type="ECO:0000313" key="8">
    <source>
        <dbReference type="EMBL" id="MDC8011612.1"/>
    </source>
</evidence>
<evidence type="ECO:0000256" key="3">
    <source>
        <dbReference type="ARBA" id="ARBA00022729"/>
    </source>
</evidence>
<dbReference type="SUPFAM" id="SSF50494">
    <property type="entry name" value="Trypsin-like serine proteases"/>
    <property type="match status" value="1"/>
</dbReference>
<dbReference type="Proteomes" id="UP001139971">
    <property type="component" value="Unassembled WGS sequence"/>
</dbReference>
<protein>
    <recommendedName>
        <fullName evidence="6">Serine protease</fullName>
        <ecNumber evidence="6">3.4.21.-</ecNumber>
    </recommendedName>
</protein>
<keyword evidence="9" id="KW-1185">Reference proteome</keyword>
<evidence type="ECO:0000256" key="2">
    <source>
        <dbReference type="ARBA" id="ARBA00022670"/>
    </source>
</evidence>
<dbReference type="InterPro" id="IPR009003">
    <property type="entry name" value="Peptidase_S1_PA"/>
</dbReference>
<dbReference type="RefSeq" id="WP_263542828.1">
    <property type="nucleotide sequence ID" value="NZ_JAOVZO020000003.1"/>
</dbReference>
<feature type="chain" id="PRO_5041020285" description="Serine protease" evidence="6">
    <location>
        <begin position="26"/>
        <end position="402"/>
    </location>
</feature>
<dbReference type="InterPro" id="IPR050966">
    <property type="entry name" value="Glutamyl_endopeptidase"/>
</dbReference>
<keyword evidence="2 6" id="KW-0645">Protease</keyword>
<dbReference type="PROSITE" id="PS00134">
    <property type="entry name" value="TRYPSIN_HIS"/>
    <property type="match status" value="1"/>
</dbReference>
<dbReference type="InterPro" id="IPR018114">
    <property type="entry name" value="TRYPSIN_HIS"/>
</dbReference>
<feature type="signal peptide" evidence="6">
    <location>
        <begin position="1"/>
        <end position="25"/>
    </location>
</feature>
<accession>A0A9X3YHE3</accession>
<dbReference type="GO" id="GO:0006508">
    <property type="term" value="P:proteolysis"/>
    <property type="evidence" value="ECO:0007669"/>
    <property type="project" value="UniProtKB-KW"/>
</dbReference>
<evidence type="ECO:0000256" key="1">
    <source>
        <dbReference type="ARBA" id="ARBA00008764"/>
    </source>
</evidence>
<comment type="caution">
    <text evidence="8">The sequence shown here is derived from an EMBL/GenBank/DDBJ whole genome shotgun (WGS) entry which is preliminary data.</text>
</comment>
<gene>
    <name evidence="8" type="ORF">OD750_003525</name>
</gene>
<dbReference type="AlphaFoldDB" id="A0A9X3YHE3"/>
<dbReference type="PROSITE" id="PS50240">
    <property type="entry name" value="TRYPSIN_DOM"/>
    <property type="match status" value="1"/>
</dbReference>
<name>A0A9X3YHE3_9GAMM</name>
<dbReference type="Pfam" id="PF00089">
    <property type="entry name" value="Trypsin"/>
    <property type="match status" value="1"/>
</dbReference>
<evidence type="ECO:0000259" key="7">
    <source>
        <dbReference type="PROSITE" id="PS50240"/>
    </source>
</evidence>
<comment type="similarity">
    <text evidence="1 6">Belongs to the peptidase S1B family.</text>
</comment>
<dbReference type="Gene3D" id="2.40.10.10">
    <property type="entry name" value="Trypsin-like serine proteases"/>
    <property type="match status" value="2"/>
</dbReference>
<dbReference type="EC" id="3.4.21.-" evidence="6"/>
<keyword evidence="3 6" id="KW-0732">Signal</keyword>
<keyword evidence="5 6" id="KW-0720">Serine protease</keyword>
<evidence type="ECO:0000256" key="4">
    <source>
        <dbReference type="ARBA" id="ARBA00022801"/>
    </source>
</evidence>
<reference evidence="8" key="1">
    <citation type="submission" date="2023-02" db="EMBL/GenBank/DDBJ databases">
        <title>Tahibacter soli sp. nov. isolated from soil.</title>
        <authorList>
            <person name="Baek J.H."/>
            <person name="Lee J.K."/>
            <person name="Choi D.G."/>
            <person name="Jeon C.O."/>
        </authorList>
    </citation>
    <scope>NUCLEOTIDE SEQUENCE</scope>
    <source>
        <strain evidence="8">BL</strain>
    </source>
</reference>
<keyword evidence="4 6" id="KW-0378">Hydrolase</keyword>
<dbReference type="PANTHER" id="PTHR15462:SF8">
    <property type="entry name" value="SERINE PROTEASE"/>
    <property type="match status" value="1"/>
</dbReference>
<sequence>MKLARLYGAIAPIFFSLASIASVQAAPGTLAQPLLGQDLHVATVAKDGAGTQIWRWAGVVNVDRSDTAGTASARDVAPAAGADDKAAAQSEGWIAVNAKTGYSYRLEVPREVSHKLYQEALRAGLTGSSQGTAVAAKEDDVAGAKGWSDGVDTRTRRTDNTTFPFRAMGQIAGGETSGCSGTLIGRRHVLTAAHCLYDRDSETWTIGGLFRPGREGTCNNATCEPYGEHAGIWFFTPAAYRTSTSWRDDYGIMVLEDAPGDTTGWLGYVATSIANLRDLCDDAGSGRCFNRGYPACGLGGAPASCVQGWAYQDTNNCEIGSFNSPDADGWNARYSTACDLSGGHSGSAVYTDVWGGSSDVVVGIVSTQTCTTCSASDDFPNGIRRITPEVLDWIAYFKSTFP</sequence>
<evidence type="ECO:0000256" key="5">
    <source>
        <dbReference type="ARBA" id="ARBA00022825"/>
    </source>
</evidence>
<evidence type="ECO:0000256" key="6">
    <source>
        <dbReference type="RuleBase" id="RU004296"/>
    </source>
</evidence>
<dbReference type="InterPro" id="IPR043504">
    <property type="entry name" value="Peptidase_S1_PA_chymotrypsin"/>
</dbReference>
<organism evidence="8 9">
    <name type="scientific">Tahibacter soli</name>
    <dbReference type="NCBI Taxonomy" id="2983605"/>
    <lineage>
        <taxon>Bacteria</taxon>
        <taxon>Pseudomonadati</taxon>
        <taxon>Pseudomonadota</taxon>
        <taxon>Gammaproteobacteria</taxon>
        <taxon>Lysobacterales</taxon>
        <taxon>Rhodanobacteraceae</taxon>
        <taxon>Tahibacter</taxon>
    </lineage>
</organism>
<dbReference type="InterPro" id="IPR008256">
    <property type="entry name" value="Peptidase_S1B"/>
</dbReference>
<dbReference type="PRINTS" id="PR00839">
    <property type="entry name" value="V8PROTEASE"/>
</dbReference>
<evidence type="ECO:0000313" key="9">
    <source>
        <dbReference type="Proteomes" id="UP001139971"/>
    </source>
</evidence>
<dbReference type="InterPro" id="IPR001254">
    <property type="entry name" value="Trypsin_dom"/>
</dbReference>
<dbReference type="EMBL" id="JAOVZO020000003">
    <property type="protein sequence ID" value="MDC8011612.1"/>
    <property type="molecule type" value="Genomic_DNA"/>
</dbReference>
<proteinExistence type="inferred from homology"/>
<feature type="domain" description="Peptidase S1" evidence="7">
    <location>
        <begin position="141"/>
        <end position="399"/>
    </location>
</feature>
<dbReference type="GO" id="GO:0004252">
    <property type="term" value="F:serine-type endopeptidase activity"/>
    <property type="evidence" value="ECO:0007669"/>
    <property type="project" value="InterPro"/>
</dbReference>
<dbReference type="PANTHER" id="PTHR15462">
    <property type="entry name" value="SERINE PROTEASE"/>
    <property type="match status" value="1"/>
</dbReference>